<feature type="domain" description="Brix" evidence="6">
    <location>
        <begin position="56"/>
        <end position="254"/>
    </location>
</feature>
<protein>
    <submittedName>
        <fullName evidence="7">RNA-binding protein required for biogenesis of the ribosomal 60S subunit</fullName>
    </submittedName>
</protein>
<comment type="similarity">
    <text evidence="2">Belongs to the BRX1 family.</text>
</comment>
<evidence type="ECO:0000256" key="1">
    <source>
        <dbReference type="ARBA" id="ARBA00004604"/>
    </source>
</evidence>
<dbReference type="GO" id="GO:0000027">
    <property type="term" value="P:ribosomal large subunit assembly"/>
    <property type="evidence" value="ECO:0007669"/>
    <property type="project" value="TreeGrafter"/>
</dbReference>
<dbReference type="GO" id="GO:0005730">
    <property type="term" value="C:nucleolus"/>
    <property type="evidence" value="ECO:0007669"/>
    <property type="project" value="UniProtKB-SubCell"/>
</dbReference>
<dbReference type="GO" id="GO:0019843">
    <property type="term" value="F:rRNA binding"/>
    <property type="evidence" value="ECO:0007669"/>
    <property type="project" value="InterPro"/>
</dbReference>
<name>A0A0F7SMI9_PHARH</name>
<reference evidence="7" key="1">
    <citation type="submission" date="2014-08" db="EMBL/GenBank/DDBJ databases">
        <authorList>
            <person name="Sharma Rahul"/>
            <person name="Thines Marco"/>
        </authorList>
    </citation>
    <scope>NUCLEOTIDE SEQUENCE</scope>
</reference>
<feature type="region of interest" description="Disordered" evidence="5">
    <location>
        <begin position="1"/>
        <end position="49"/>
    </location>
</feature>
<dbReference type="PROSITE" id="PS50833">
    <property type="entry name" value="BRIX"/>
    <property type="match status" value="1"/>
</dbReference>
<evidence type="ECO:0000256" key="3">
    <source>
        <dbReference type="ARBA" id="ARBA00022517"/>
    </source>
</evidence>
<dbReference type="AlphaFoldDB" id="A0A0F7SMI9"/>
<evidence type="ECO:0000256" key="5">
    <source>
        <dbReference type="SAM" id="MobiDB-lite"/>
    </source>
</evidence>
<keyword evidence="4" id="KW-0539">Nucleus</keyword>
<dbReference type="SUPFAM" id="SSF52954">
    <property type="entry name" value="Class II aaRS ABD-related"/>
    <property type="match status" value="1"/>
</dbReference>
<keyword evidence="3" id="KW-0690">Ribosome biogenesis</keyword>
<evidence type="ECO:0000256" key="2">
    <source>
        <dbReference type="ARBA" id="ARBA00006369"/>
    </source>
</evidence>
<dbReference type="GO" id="GO:0006364">
    <property type="term" value="P:rRNA processing"/>
    <property type="evidence" value="ECO:0007669"/>
    <property type="project" value="InterPro"/>
</dbReference>
<dbReference type="InterPro" id="IPR007109">
    <property type="entry name" value="Brix"/>
</dbReference>
<evidence type="ECO:0000313" key="7">
    <source>
        <dbReference type="EMBL" id="CDZ98192.1"/>
    </source>
</evidence>
<dbReference type="EMBL" id="LN483326">
    <property type="protein sequence ID" value="CDZ98192.1"/>
    <property type="molecule type" value="Genomic_DNA"/>
</dbReference>
<dbReference type="SMART" id="SM00879">
    <property type="entry name" value="Brix"/>
    <property type="match status" value="1"/>
</dbReference>
<accession>A0A0F7SMI9</accession>
<dbReference type="InterPro" id="IPR026532">
    <property type="entry name" value="BRX1"/>
</dbReference>
<organism evidence="7">
    <name type="scientific">Phaffia rhodozyma</name>
    <name type="common">Yeast</name>
    <name type="synonym">Xanthophyllomyces dendrorhous</name>
    <dbReference type="NCBI Taxonomy" id="264483"/>
    <lineage>
        <taxon>Eukaryota</taxon>
        <taxon>Fungi</taxon>
        <taxon>Dikarya</taxon>
        <taxon>Basidiomycota</taxon>
        <taxon>Agaricomycotina</taxon>
        <taxon>Tremellomycetes</taxon>
        <taxon>Cystofilobasidiales</taxon>
        <taxon>Mrakiaceae</taxon>
        <taxon>Phaffia</taxon>
    </lineage>
</organism>
<sequence length="313" mass="35182">MASLHKSANKISASQKQKRKASEGADEEDWEDDSVAALPAASSTSTGGKVVKRRKDKVLMLSSRGVTQRMRHLMGDLEVLLPHVKKDAKLDSKNSLHLVNELADLHSCNNALYFEARRHEDLYMWASKTPNGPSIKFHVLNIHTMDELKMTGNCLKGSRGIVSFDGGWDSSEESKLMREVLTHIFSVPKSSRKTKPFIDHVLTFSLLDNKIWFRNYQIVEKDPMVPNGPPQTSLVEIGPRFVLTPIRIFEGSFSGATVYENAEFVTPAAIRAASNRELGTKYKDRKDAQRDAEGRREVRRLDEDQLGVTKVFA</sequence>
<evidence type="ECO:0000259" key="6">
    <source>
        <dbReference type="PROSITE" id="PS50833"/>
    </source>
</evidence>
<feature type="compositionally biased region" description="Acidic residues" evidence="5">
    <location>
        <begin position="24"/>
        <end position="34"/>
    </location>
</feature>
<proteinExistence type="inferred from homology"/>
<dbReference type="Pfam" id="PF04427">
    <property type="entry name" value="Brix"/>
    <property type="match status" value="1"/>
</dbReference>
<dbReference type="PANTHER" id="PTHR13634:SF0">
    <property type="entry name" value="RIBOSOME BIOGENESIS PROTEIN BRX1 HOMOLOG"/>
    <property type="match status" value="1"/>
</dbReference>
<comment type="subcellular location">
    <subcellularLocation>
        <location evidence="1">Nucleus</location>
        <location evidence="1">Nucleolus</location>
    </subcellularLocation>
</comment>
<evidence type="ECO:0000256" key="4">
    <source>
        <dbReference type="ARBA" id="ARBA00023242"/>
    </source>
</evidence>
<dbReference type="PANTHER" id="PTHR13634">
    <property type="entry name" value="RIBOSOME BIOGENESIS PROTEIN BRIX"/>
    <property type="match status" value="1"/>
</dbReference>